<comment type="caution">
    <text evidence="1">The sequence shown here is derived from an EMBL/GenBank/DDBJ whole genome shotgun (WGS) entry which is preliminary data.</text>
</comment>
<evidence type="ECO:0000313" key="2">
    <source>
        <dbReference type="Proteomes" id="UP000298327"/>
    </source>
</evidence>
<dbReference type="AlphaFoldDB" id="A0A4Y9YLX0"/>
<dbReference type="OrthoDB" id="3266090at2759"/>
<organism evidence="1 2">
    <name type="scientific">Dentipellis fragilis</name>
    <dbReference type="NCBI Taxonomy" id="205917"/>
    <lineage>
        <taxon>Eukaryota</taxon>
        <taxon>Fungi</taxon>
        <taxon>Dikarya</taxon>
        <taxon>Basidiomycota</taxon>
        <taxon>Agaricomycotina</taxon>
        <taxon>Agaricomycetes</taxon>
        <taxon>Russulales</taxon>
        <taxon>Hericiaceae</taxon>
        <taxon>Dentipellis</taxon>
    </lineage>
</organism>
<name>A0A4Y9YLX0_9AGAM</name>
<dbReference type="EMBL" id="SEOQ01000410">
    <property type="protein sequence ID" value="TFY63556.1"/>
    <property type="molecule type" value="Genomic_DNA"/>
</dbReference>
<protein>
    <submittedName>
        <fullName evidence="1">Uncharacterized protein</fullName>
    </submittedName>
</protein>
<dbReference type="Proteomes" id="UP000298327">
    <property type="component" value="Unassembled WGS sequence"/>
</dbReference>
<proteinExistence type="predicted"/>
<reference evidence="1 2" key="1">
    <citation type="submission" date="2019-02" db="EMBL/GenBank/DDBJ databases">
        <title>Genome sequencing of the rare red list fungi Dentipellis fragilis.</title>
        <authorList>
            <person name="Buettner E."/>
            <person name="Kellner H."/>
        </authorList>
    </citation>
    <scope>NUCLEOTIDE SEQUENCE [LARGE SCALE GENOMIC DNA]</scope>
    <source>
        <strain evidence="1 2">DSM 105465</strain>
    </source>
</reference>
<accession>A0A4Y9YLX0</accession>
<keyword evidence="2" id="KW-1185">Reference proteome</keyword>
<sequence length="188" mass="21923">MNRFPVCPFSAEFEVDSEGKRIPDPEFGYKLTAQSLENRDRWRAASLKGREPLPTLPSHLRVSPLWPANTLPSLLFGFPLRMHHVFDYAKRRQVKLLDKTRAEPVYRSIHAIMKVIADLDRRCGADLHYGIPRIDGYDFMISLYTNLTLSKDQLEAVEERDVIDILMRELQLSEPPMWYWDASFIENS</sequence>
<evidence type="ECO:0000313" key="1">
    <source>
        <dbReference type="EMBL" id="TFY63556.1"/>
    </source>
</evidence>
<gene>
    <name evidence="1" type="ORF">EVG20_g6264</name>
</gene>